<dbReference type="EMBL" id="JELY01001719">
    <property type="protein sequence ID" value="KYF54818.1"/>
    <property type="molecule type" value="Genomic_DNA"/>
</dbReference>
<dbReference type="AlphaFoldDB" id="A0A150PH35"/>
<comment type="caution">
    <text evidence="1">The sequence shown here is derived from an EMBL/GenBank/DDBJ whole genome shotgun (WGS) entry which is preliminary data.</text>
</comment>
<evidence type="ECO:0000313" key="2">
    <source>
        <dbReference type="Proteomes" id="UP000075420"/>
    </source>
</evidence>
<protein>
    <submittedName>
        <fullName evidence="1">Uncharacterized protein</fullName>
    </submittedName>
</protein>
<accession>A0A150PH35</accession>
<feature type="non-terminal residue" evidence="1">
    <location>
        <position position="1"/>
    </location>
</feature>
<sequence length="323" mass="33338">SVRVDCGVLLADPTSALSRDLFANAETWLIQPGRALPLGNAGCDAYLIDADGLPLTLLAWSAAQFPEQIISTSTESPQPERMIALQRAGARLELADHPAVFDAPPLEPPPPGEACSPSTAGSRLDWTLPGMVKAVVASVTSSPDGCHAIRLEDGTAAYLCAPAEALPVKAGDLVSLRSVTITGGTYPELRRGEQPLARGVAIESEAYAVVALQGNVLARPWMLDRGADAGDLSVGLEPIAGCDAFHDACGSLVAPLEVSLLGEGVAGVVSLRAGESAELEEGAGTLHLVRAEDLPVRDAECFSAPVDQPRLLESVFVAAAAAP</sequence>
<evidence type="ECO:0000313" key="1">
    <source>
        <dbReference type="EMBL" id="KYF54818.1"/>
    </source>
</evidence>
<dbReference type="Proteomes" id="UP000075420">
    <property type="component" value="Unassembled WGS sequence"/>
</dbReference>
<reference evidence="1 2" key="1">
    <citation type="submission" date="2014-02" db="EMBL/GenBank/DDBJ databases">
        <title>The small core and large imbalanced accessory genome model reveals a collaborative survival strategy of Sorangium cellulosum strains in nature.</title>
        <authorList>
            <person name="Han K."/>
            <person name="Peng R."/>
            <person name="Blom J."/>
            <person name="Li Y.-Z."/>
        </authorList>
    </citation>
    <scope>NUCLEOTIDE SEQUENCE [LARGE SCALE GENOMIC DNA]</scope>
    <source>
        <strain evidence="1 2">So0157-25</strain>
    </source>
</reference>
<name>A0A150PH35_SORCE</name>
<organism evidence="1 2">
    <name type="scientific">Sorangium cellulosum</name>
    <name type="common">Polyangium cellulosum</name>
    <dbReference type="NCBI Taxonomy" id="56"/>
    <lineage>
        <taxon>Bacteria</taxon>
        <taxon>Pseudomonadati</taxon>
        <taxon>Myxococcota</taxon>
        <taxon>Polyangia</taxon>
        <taxon>Polyangiales</taxon>
        <taxon>Polyangiaceae</taxon>
        <taxon>Sorangium</taxon>
    </lineage>
</organism>
<gene>
    <name evidence="1" type="ORF">BE08_26685</name>
</gene>
<proteinExistence type="predicted"/>